<dbReference type="Gene3D" id="2.40.50.1020">
    <property type="entry name" value="LytTr DNA-binding domain"/>
    <property type="match status" value="1"/>
</dbReference>
<name>A0A8J2V4Y2_9FLAO</name>
<keyword evidence="1" id="KW-0597">Phosphoprotein</keyword>
<gene>
    <name evidence="4" type="ORF">GCM10011312_03170</name>
</gene>
<dbReference type="GO" id="GO:0003677">
    <property type="term" value="F:DNA binding"/>
    <property type="evidence" value="ECO:0007669"/>
    <property type="project" value="UniProtKB-KW"/>
</dbReference>
<dbReference type="Gene3D" id="3.40.50.2300">
    <property type="match status" value="1"/>
</dbReference>
<keyword evidence="5" id="KW-1185">Reference proteome</keyword>
<evidence type="ECO:0000256" key="1">
    <source>
        <dbReference type="PROSITE-ProRule" id="PRU00169"/>
    </source>
</evidence>
<comment type="caution">
    <text evidence="4">The sequence shown here is derived from an EMBL/GenBank/DDBJ whole genome shotgun (WGS) entry which is preliminary data.</text>
</comment>
<dbReference type="InterPro" id="IPR007492">
    <property type="entry name" value="LytTR_DNA-bd_dom"/>
</dbReference>
<dbReference type="InterPro" id="IPR001789">
    <property type="entry name" value="Sig_transdc_resp-reg_receiver"/>
</dbReference>
<organism evidence="4 5">
    <name type="scientific">Planktosalinus lacus</name>
    <dbReference type="NCBI Taxonomy" id="1526573"/>
    <lineage>
        <taxon>Bacteria</taxon>
        <taxon>Pseudomonadati</taxon>
        <taxon>Bacteroidota</taxon>
        <taxon>Flavobacteriia</taxon>
        <taxon>Flavobacteriales</taxon>
        <taxon>Flavobacteriaceae</taxon>
        <taxon>Planktosalinus</taxon>
    </lineage>
</organism>
<feature type="domain" description="HTH LytTR-type" evidence="3">
    <location>
        <begin position="144"/>
        <end position="244"/>
    </location>
</feature>
<dbReference type="PROSITE" id="PS50930">
    <property type="entry name" value="HTH_LYTTR"/>
    <property type="match status" value="1"/>
</dbReference>
<dbReference type="SMART" id="SM00850">
    <property type="entry name" value="LytTR"/>
    <property type="match status" value="1"/>
</dbReference>
<reference evidence="4" key="1">
    <citation type="journal article" date="2014" name="Int. J. Syst. Evol. Microbiol.">
        <title>Complete genome sequence of Corynebacterium casei LMG S-19264T (=DSM 44701T), isolated from a smear-ripened cheese.</title>
        <authorList>
            <consortium name="US DOE Joint Genome Institute (JGI-PGF)"/>
            <person name="Walter F."/>
            <person name="Albersmeier A."/>
            <person name="Kalinowski J."/>
            <person name="Ruckert C."/>
        </authorList>
    </citation>
    <scope>NUCLEOTIDE SEQUENCE</scope>
    <source>
        <strain evidence="4">CGMCC 1.12924</strain>
    </source>
</reference>
<dbReference type="AlphaFoldDB" id="A0A8J2V4Y2"/>
<evidence type="ECO:0000313" key="4">
    <source>
        <dbReference type="EMBL" id="GGD82200.1"/>
    </source>
</evidence>
<dbReference type="Proteomes" id="UP000652231">
    <property type="component" value="Unassembled WGS sequence"/>
</dbReference>
<feature type="modified residue" description="4-aspartylphosphate" evidence="1">
    <location>
        <position position="55"/>
    </location>
</feature>
<dbReference type="PANTHER" id="PTHR37299">
    <property type="entry name" value="TRANSCRIPTIONAL REGULATOR-RELATED"/>
    <property type="match status" value="1"/>
</dbReference>
<accession>A0A8J2V4Y2</accession>
<dbReference type="Pfam" id="PF04397">
    <property type="entry name" value="LytTR"/>
    <property type="match status" value="1"/>
</dbReference>
<dbReference type="EMBL" id="BMGK01000001">
    <property type="protein sequence ID" value="GGD82200.1"/>
    <property type="molecule type" value="Genomic_DNA"/>
</dbReference>
<sequence>MLNVILIDDEPKSITGLEWELTNFSDEINVSATFTNPKEAISFLKNNTIDCVFLDIEMPEMDGFHFLEHFPDRKFSVVFTTAYDQYAINAIKERALDYLLKPIDKDDLTQTIAKIKAEKKVNSLNDSLVEGILNITNNGASKKIALSVDGKLLFFKPDEIIYCESDGNYCHIYLENKEKLFVTKKLKEIEEILPETHFYRIHNSFLINLEKVKEYLKADGYVVLSNQKKLPVSRNKKNSFLDKI</sequence>
<dbReference type="PANTHER" id="PTHR37299:SF1">
    <property type="entry name" value="STAGE 0 SPORULATION PROTEIN A HOMOLOG"/>
    <property type="match status" value="1"/>
</dbReference>
<dbReference type="SUPFAM" id="SSF52172">
    <property type="entry name" value="CheY-like"/>
    <property type="match status" value="1"/>
</dbReference>
<feature type="domain" description="Response regulatory" evidence="2">
    <location>
        <begin position="3"/>
        <end position="116"/>
    </location>
</feature>
<dbReference type="Pfam" id="PF00072">
    <property type="entry name" value="Response_reg"/>
    <property type="match status" value="1"/>
</dbReference>
<dbReference type="InterPro" id="IPR011006">
    <property type="entry name" value="CheY-like_superfamily"/>
</dbReference>
<keyword evidence="4" id="KW-0238">DNA-binding</keyword>
<dbReference type="SMART" id="SM00448">
    <property type="entry name" value="REC"/>
    <property type="match status" value="1"/>
</dbReference>
<dbReference type="RefSeq" id="WP_188438787.1">
    <property type="nucleotide sequence ID" value="NZ_BMGK01000001.1"/>
</dbReference>
<evidence type="ECO:0000259" key="2">
    <source>
        <dbReference type="PROSITE" id="PS50110"/>
    </source>
</evidence>
<dbReference type="PROSITE" id="PS50110">
    <property type="entry name" value="RESPONSE_REGULATORY"/>
    <property type="match status" value="1"/>
</dbReference>
<protein>
    <submittedName>
        <fullName evidence="4">DNA-binding response regulator</fullName>
    </submittedName>
</protein>
<proteinExistence type="predicted"/>
<evidence type="ECO:0000313" key="5">
    <source>
        <dbReference type="Proteomes" id="UP000652231"/>
    </source>
</evidence>
<reference evidence="4" key="2">
    <citation type="submission" date="2020-09" db="EMBL/GenBank/DDBJ databases">
        <authorList>
            <person name="Sun Q."/>
            <person name="Zhou Y."/>
        </authorList>
    </citation>
    <scope>NUCLEOTIDE SEQUENCE</scope>
    <source>
        <strain evidence="4">CGMCC 1.12924</strain>
    </source>
</reference>
<evidence type="ECO:0000259" key="3">
    <source>
        <dbReference type="PROSITE" id="PS50930"/>
    </source>
</evidence>
<dbReference type="InterPro" id="IPR046947">
    <property type="entry name" value="LytR-like"/>
</dbReference>
<dbReference type="GO" id="GO:0000156">
    <property type="term" value="F:phosphorelay response regulator activity"/>
    <property type="evidence" value="ECO:0007669"/>
    <property type="project" value="InterPro"/>
</dbReference>